<proteinExistence type="predicted"/>
<name>A0ABY4Q4Z8_9ACTN</name>
<feature type="transmembrane region" description="Helical" evidence="1">
    <location>
        <begin position="20"/>
        <end position="37"/>
    </location>
</feature>
<reference evidence="2 3" key="1">
    <citation type="submission" date="2022-05" db="EMBL/GenBank/DDBJ databases">
        <authorList>
            <person name="Zhou X."/>
            <person name="Li K."/>
            <person name="Man Y."/>
        </authorList>
    </citation>
    <scope>NUCLEOTIDE SEQUENCE [LARGE SCALE GENOMIC DNA]</scope>
    <source>
        <strain evidence="2 3">MS405</strain>
    </source>
</reference>
<keyword evidence="1" id="KW-0472">Membrane</keyword>
<accession>A0ABY4Q4Z8</accession>
<keyword evidence="1" id="KW-0812">Transmembrane</keyword>
<keyword evidence="1" id="KW-1133">Transmembrane helix</keyword>
<dbReference type="EMBL" id="CP097289">
    <property type="protein sequence ID" value="UQT61201.1"/>
    <property type="molecule type" value="Genomic_DNA"/>
</dbReference>
<organism evidence="2 3">
    <name type="scientific">Streptomyces durmitorensis</name>
    <dbReference type="NCBI Taxonomy" id="319947"/>
    <lineage>
        <taxon>Bacteria</taxon>
        <taxon>Bacillati</taxon>
        <taxon>Actinomycetota</taxon>
        <taxon>Actinomycetes</taxon>
        <taxon>Kitasatosporales</taxon>
        <taxon>Streptomycetaceae</taxon>
        <taxon>Streptomyces</taxon>
    </lineage>
</organism>
<evidence type="ECO:0000313" key="3">
    <source>
        <dbReference type="Proteomes" id="UP000829992"/>
    </source>
</evidence>
<evidence type="ECO:0000313" key="2">
    <source>
        <dbReference type="EMBL" id="UQT61201.1"/>
    </source>
</evidence>
<feature type="transmembrane region" description="Helical" evidence="1">
    <location>
        <begin position="70"/>
        <end position="89"/>
    </location>
</feature>
<dbReference type="RefSeq" id="WP_249592533.1">
    <property type="nucleotide sequence ID" value="NZ_BAAAQL010000038.1"/>
</dbReference>
<protein>
    <submittedName>
        <fullName evidence="2">Uncharacterized protein</fullName>
    </submittedName>
</protein>
<evidence type="ECO:0000256" key="1">
    <source>
        <dbReference type="SAM" id="Phobius"/>
    </source>
</evidence>
<gene>
    <name evidence="2" type="ORF">M4V62_42425</name>
</gene>
<dbReference type="Proteomes" id="UP000829992">
    <property type="component" value="Chromosome"/>
</dbReference>
<keyword evidence="3" id="KW-1185">Reference proteome</keyword>
<feature type="transmembrane region" description="Helical" evidence="1">
    <location>
        <begin position="43"/>
        <end position="63"/>
    </location>
</feature>
<sequence length="90" mass="10024">MNTQNTDAAGRRTVPWRGAAMLAFGYAVFYMPLAYFIDHPISLHWLIWPVVAVAGLTFAADWKGIGDRPWFVRTMFLLIVVVAIIGAVLS</sequence>